<evidence type="ECO:0000313" key="1">
    <source>
        <dbReference type="EMBL" id="CUQ44942.1"/>
    </source>
</evidence>
<dbReference type="Proteomes" id="UP000095541">
    <property type="component" value="Unassembled WGS sequence"/>
</dbReference>
<accession>A0A174WD78</accession>
<dbReference type="AlphaFoldDB" id="A0A174WD78"/>
<sequence>MRQSSHLRLEPDDNKCKEMNYRLFLILDRETEVIPK</sequence>
<proteinExistence type="predicted"/>
<name>A0A174WD78_BACT4</name>
<reference evidence="1 2" key="1">
    <citation type="submission" date="2015-09" db="EMBL/GenBank/DDBJ databases">
        <authorList>
            <consortium name="Pathogen Informatics"/>
        </authorList>
    </citation>
    <scope>NUCLEOTIDE SEQUENCE [LARGE SCALE GENOMIC DNA]</scope>
    <source>
        <strain evidence="1 2">2789STDY5834945</strain>
    </source>
</reference>
<dbReference type="EMBL" id="CZBI01000010">
    <property type="protein sequence ID" value="CUQ44942.1"/>
    <property type="molecule type" value="Genomic_DNA"/>
</dbReference>
<protein>
    <submittedName>
        <fullName evidence="1">Uncharacterized protein</fullName>
    </submittedName>
</protein>
<gene>
    <name evidence="1" type="ORF">ERS852557_04600</name>
</gene>
<organism evidence="1 2">
    <name type="scientific">Bacteroides thetaiotaomicron</name>
    <dbReference type="NCBI Taxonomy" id="818"/>
    <lineage>
        <taxon>Bacteria</taxon>
        <taxon>Pseudomonadati</taxon>
        <taxon>Bacteroidota</taxon>
        <taxon>Bacteroidia</taxon>
        <taxon>Bacteroidales</taxon>
        <taxon>Bacteroidaceae</taxon>
        <taxon>Bacteroides</taxon>
    </lineage>
</organism>
<evidence type="ECO:0000313" key="2">
    <source>
        <dbReference type="Proteomes" id="UP000095541"/>
    </source>
</evidence>